<name>Q9AW45_GUITH</name>
<sequence>MYDQLVEKARHPKCADAIEFGSSFGKFSRLNKNKFVMIYDEKTNEEGLQYFLGNRKKSSGSFIVRIIRPKPEGIFLASWKQNKISLITRNLNGNQFIELNRK</sequence>
<dbReference type="RefSeq" id="XP_001713241.1">
    <property type="nucleotide sequence ID" value="XM_001713189.1"/>
</dbReference>
<dbReference type="GO" id="GO:0000428">
    <property type="term" value="C:DNA-directed RNA polymerase complex"/>
    <property type="evidence" value="ECO:0007669"/>
    <property type="project" value="UniProtKB-KW"/>
</dbReference>
<dbReference type="Proteomes" id="UP000242167">
    <property type="component" value="Nucleomorph 2"/>
</dbReference>
<protein>
    <submittedName>
        <fullName evidence="1">Uncharacterized protein</fullName>
    </submittedName>
</protein>
<dbReference type="EMBL" id="AJ010592">
    <property type="protein sequence ID" value="CAC27025.1"/>
    <property type="molecule type" value="Genomic_DNA"/>
</dbReference>
<accession>Q9AW45</accession>
<organism evidence="1 2">
    <name type="scientific">Guillardia theta</name>
    <name type="common">Cryptophyte</name>
    <name type="synonym">Cryptomonas phi</name>
    <dbReference type="NCBI Taxonomy" id="55529"/>
    <lineage>
        <taxon>Eukaryota</taxon>
        <taxon>Cryptophyceae</taxon>
        <taxon>Pyrenomonadales</taxon>
        <taxon>Geminigeraceae</taxon>
        <taxon>Guillardia</taxon>
    </lineage>
</organism>
<evidence type="ECO:0000313" key="2">
    <source>
        <dbReference type="Proteomes" id="UP000242167"/>
    </source>
</evidence>
<proteinExistence type="predicted"/>
<dbReference type="GeneID" id="857586"/>
<reference evidence="1 2" key="1">
    <citation type="journal article" date="2001" name="Nature">
        <title>The highly reduced genome of an enslaved algal nucleus.</title>
        <authorList>
            <person name="Douglas S."/>
            <person name="Zauner S."/>
            <person name="Fraunholz M."/>
            <person name="Beaton M."/>
            <person name="Penny S."/>
            <person name="Deng L."/>
            <person name="Wu X."/>
            <person name="Reith M."/>
            <person name="Cavalier-Smith T."/>
            <person name="Maier U."/>
        </authorList>
    </citation>
    <scope>NUCLEOTIDE SEQUENCE [LARGE SCALE GENOMIC DNA]</scope>
</reference>
<evidence type="ECO:0000313" key="1">
    <source>
        <dbReference type="EMBL" id="CAC27025.1"/>
    </source>
</evidence>
<dbReference type="AlphaFoldDB" id="Q9AW45"/>